<sequence length="769" mass="87500">MHLEVYGIKGLPRPADAITRTYKQDDTHQGIPYVEKLPVRREISALANSTDPDHRRQWTLFVLALERFKLKPVEQKLSYFQIAGIHGSPETSWDGAPPPRQNPENPGPGDQPYGGYCNHNGLNFPTWHRPYMALFEQCIWDNMKDVIDHWLTNHSLPVEEADRWTASKDKWRMPYWDWARAQSYAEEVTYPQVLVEGSVRIFPPDAVKAYYPPSGLYANPLWSFENPEKDEDGNPLVFGKMPVGKRDYNIEDNPVIHDPTPPQKENDKQWMPWSLTSGTSRYGIFVDPTEQRFKGLSGVNNSWEAKKQFSNMTWEAITDKQKNDPCFKWSLGTLADAVNRMFSEQYHSTWGQFASTKWVKEQQGDGKTGFISLEYIHNNVHDFVGGSDYKTGVGHMSDVPVAAFDPLFWLHHAQIDRLLAMWQCLNWDSWFNDPEPGKGNAPDDKPDDYLYPFHDVENGTEDDYCTANKCRDWTVLNYQYDDLMDLSRSALNKDKTLNESKFKCLLRAYIHKIYPTTQHLLDDIDHTFGFHIPKGLRPGSSDKAWYDYIINVVYDRYALDGRSYTIKFYLGNPKDQEETHFDPRNLVGSVYTFGGGVRRTQESCANCKTQADNHVLSCAQVPLTTQLVHLAVDRARTHSVNSFTDIETYLKDHLCWRFVGFGGVEIEDTEALELFPETKITVLRGAGEPRDETVPNESGLTKSLYVSYLLSSSGGMLEAGTASMEGKGADEAPKVAVPPAYQNYQALPGITDGKPFGLKVSEGQSEGIL</sequence>
<dbReference type="GO" id="GO:0004503">
    <property type="term" value="F:tyrosinase activity"/>
    <property type="evidence" value="ECO:0007669"/>
    <property type="project" value="UniProtKB-EC"/>
</dbReference>
<evidence type="ECO:0000256" key="10">
    <source>
        <dbReference type="ARBA" id="ARBA00048881"/>
    </source>
</evidence>
<dbReference type="GO" id="GO:0042438">
    <property type="term" value="P:melanin biosynthetic process"/>
    <property type="evidence" value="ECO:0007669"/>
    <property type="project" value="UniProtKB-KW"/>
</dbReference>
<keyword evidence="8" id="KW-0470">Melanin biosynthesis</keyword>
<dbReference type="SUPFAM" id="SSF48056">
    <property type="entry name" value="Di-copper centre-containing domain"/>
    <property type="match status" value="1"/>
</dbReference>
<accession>A0A8H4UR38</accession>
<evidence type="ECO:0000256" key="5">
    <source>
        <dbReference type="ARBA" id="ARBA00023002"/>
    </source>
</evidence>
<comment type="caution">
    <text evidence="14">The sequence shown here is derived from an EMBL/GenBank/DDBJ whole genome shotgun (WGS) entry which is preliminary data.</text>
</comment>
<evidence type="ECO:0000256" key="1">
    <source>
        <dbReference type="ARBA" id="ARBA00001973"/>
    </source>
</evidence>
<keyword evidence="15" id="KW-1185">Reference proteome</keyword>
<dbReference type="AlphaFoldDB" id="A0A8H4UR38"/>
<feature type="domain" description="Tyrosinase copper-binding" evidence="13">
    <location>
        <begin position="405"/>
        <end position="416"/>
    </location>
</feature>
<comment type="catalytic activity">
    <reaction evidence="9">
        <text>2 L-dopa + O2 = 2 L-dopaquinone + 2 H2O</text>
        <dbReference type="Rhea" id="RHEA:34287"/>
        <dbReference type="ChEBI" id="CHEBI:15377"/>
        <dbReference type="ChEBI" id="CHEBI:15379"/>
        <dbReference type="ChEBI" id="CHEBI:57504"/>
        <dbReference type="ChEBI" id="CHEBI:57924"/>
        <dbReference type="EC" id="1.14.18.1"/>
    </reaction>
</comment>
<dbReference type="PRINTS" id="PR00092">
    <property type="entry name" value="TYROSINASE"/>
</dbReference>
<dbReference type="PANTHER" id="PTHR11474">
    <property type="entry name" value="TYROSINASE FAMILY MEMBER"/>
    <property type="match status" value="1"/>
</dbReference>
<dbReference type="InterPro" id="IPR002227">
    <property type="entry name" value="Tyrosinase_Cu-bd"/>
</dbReference>
<dbReference type="Gene3D" id="2.60.310.20">
    <property type="match status" value="1"/>
</dbReference>
<feature type="region of interest" description="Disordered" evidence="11">
    <location>
        <begin position="90"/>
        <end position="114"/>
    </location>
</feature>
<feature type="domain" description="Tyrosinase copper-binding" evidence="12">
    <location>
        <begin position="119"/>
        <end position="136"/>
    </location>
</feature>
<proteinExistence type="inferred from homology"/>
<name>A0A8H4UR38_9HYPO</name>
<dbReference type="Proteomes" id="UP000635477">
    <property type="component" value="Unassembled WGS sequence"/>
</dbReference>
<evidence type="ECO:0000256" key="2">
    <source>
        <dbReference type="ARBA" id="ARBA00009928"/>
    </source>
</evidence>
<gene>
    <name evidence="14" type="ORF">FZEAL_2646</name>
</gene>
<dbReference type="PANTHER" id="PTHR11474:SF76">
    <property type="entry name" value="SHKT DOMAIN-CONTAINING PROTEIN"/>
    <property type="match status" value="1"/>
</dbReference>
<dbReference type="Pfam" id="PF00264">
    <property type="entry name" value="Tyrosinase"/>
    <property type="match status" value="1"/>
</dbReference>
<dbReference type="PROSITE" id="PS00498">
    <property type="entry name" value="TYROSINASE_2"/>
    <property type="match status" value="1"/>
</dbReference>
<dbReference type="Pfam" id="PF18132">
    <property type="entry name" value="Tyrosinase_C"/>
    <property type="match status" value="1"/>
</dbReference>
<dbReference type="InterPro" id="IPR050316">
    <property type="entry name" value="Tyrosinase/Hemocyanin"/>
</dbReference>
<dbReference type="InterPro" id="IPR041640">
    <property type="entry name" value="Tyrosinase_C"/>
</dbReference>
<evidence type="ECO:0000256" key="11">
    <source>
        <dbReference type="SAM" id="MobiDB-lite"/>
    </source>
</evidence>
<keyword evidence="4" id="KW-0479">Metal-binding</keyword>
<protein>
    <recommendedName>
        <fullName evidence="3">tyrosinase</fullName>
        <ecNumber evidence="3">1.14.18.1</ecNumber>
    </recommendedName>
</protein>
<keyword evidence="6" id="KW-0186">Copper</keyword>
<comment type="catalytic activity">
    <reaction evidence="10">
        <text>L-tyrosine + O2 = L-dopaquinone + H2O</text>
        <dbReference type="Rhea" id="RHEA:18117"/>
        <dbReference type="ChEBI" id="CHEBI:15377"/>
        <dbReference type="ChEBI" id="CHEBI:15379"/>
        <dbReference type="ChEBI" id="CHEBI:57924"/>
        <dbReference type="ChEBI" id="CHEBI:58315"/>
        <dbReference type="EC" id="1.14.18.1"/>
    </reaction>
</comment>
<evidence type="ECO:0000259" key="12">
    <source>
        <dbReference type="PROSITE" id="PS00497"/>
    </source>
</evidence>
<dbReference type="InterPro" id="IPR008922">
    <property type="entry name" value="Di-copper_centre_dom_sf"/>
</dbReference>
<reference evidence="14" key="1">
    <citation type="journal article" date="2020" name="BMC Genomics">
        <title>Correction to: Identification and distribution of gene clusters required for synthesis of sphingolipid metabolism inhibitors in diverse species of the filamentous fungus Fusarium.</title>
        <authorList>
            <person name="Kim H.S."/>
            <person name="Lohmar J.M."/>
            <person name="Busman M."/>
            <person name="Brown D.W."/>
            <person name="Naumann T.A."/>
            <person name="Divon H.H."/>
            <person name="Lysoe E."/>
            <person name="Uhlig S."/>
            <person name="Proctor R.H."/>
        </authorList>
    </citation>
    <scope>NUCLEOTIDE SEQUENCE</scope>
    <source>
        <strain evidence="14">NRRL 22465</strain>
    </source>
</reference>
<dbReference type="Gene3D" id="1.10.1280.10">
    <property type="entry name" value="Di-copper center containing domain from catechol oxidase"/>
    <property type="match status" value="1"/>
</dbReference>
<evidence type="ECO:0000256" key="4">
    <source>
        <dbReference type="ARBA" id="ARBA00022723"/>
    </source>
</evidence>
<evidence type="ECO:0000313" key="14">
    <source>
        <dbReference type="EMBL" id="KAF4981580.1"/>
    </source>
</evidence>
<keyword evidence="7" id="KW-0503">Monooxygenase</keyword>
<comment type="cofactor">
    <cofactor evidence="1">
        <name>Cu(2+)</name>
        <dbReference type="ChEBI" id="CHEBI:29036"/>
    </cofactor>
</comment>
<comment type="similarity">
    <text evidence="2">Belongs to the tyrosinase family.</text>
</comment>
<reference evidence="14" key="2">
    <citation type="submission" date="2020-05" db="EMBL/GenBank/DDBJ databases">
        <authorList>
            <person name="Kim H.-S."/>
            <person name="Proctor R.H."/>
            <person name="Brown D.W."/>
        </authorList>
    </citation>
    <scope>NUCLEOTIDE SEQUENCE</scope>
    <source>
        <strain evidence="14">NRRL 22465</strain>
    </source>
</reference>
<dbReference type="EC" id="1.14.18.1" evidence="3"/>
<keyword evidence="5" id="KW-0560">Oxidoreductase</keyword>
<evidence type="ECO:0000256" key="7">
    <source>
        <dbReference type="ARBA" id="ARBA00023033"/>
    </source>
</evidence>
<evidence type="ECO:0000259" key="13">
    <source>
        <dbReference type="PROSITE" id="PS00498"/>
    </source>
</evidence>
<evidence type="ECO:0000256" key="3">
    <source>
        <dbReference type="ARBA" id="ARBA00011906"/>
    </source>
</evidence>
<evidence type="ECO:0000256" key="8">
    <source>
        <dbReference type="ARBA" id="ARBA00023101"/>
    </source>
</evidence>
<evidence type="ECO:0000256" key="6">
    <source>
        <dbReference type="ARBA" id="ARBA00023008"/>
    </source>
</evidence>
<dbReference type="GO" id="GO:0046872">
    <property type="term" value="F:metal ion binding"/>
    <property type="evidence" value="ECO:0007669"/>
    <property type="project" value="UniProtKB-KW"/>
</dbReference>
<dbReference type="OrthoDB" id="1658288at2759"/>
<evidence type="ECO:0000256" key="9">
    <source>
        <dbReference type="ARBA" id="ARBA00048233"/>
    </source>
</evidence>
<dbReference type="EMBL" id="JABEYC010000160">
    <property type="protein sequence ID" value="KAF4981580.1"/>
    <property type="molecule type" value="Genomic_DNA"/>
</dbReference>
<evidence type="ECO:0000313" key="15">
    <source>
        <dbReference type="Proteomes" id="UP000635477"/>
    </source>
</evidence>
<organism evidence="14 15">
    <name type="scientific">Fusarium zealandicum</name>
    <dbReference type="NCBI Taxonomy" id="1053134"/>
    <lineage>
        <taxon>Eukaryota</taxon>
        <taxon>Fungi</taxon>
        <taxon>Dikarya</taxon>
        <taxon>Ascomycota</taxon>
        <taxon>Pezizomycotina</taxon>
        <taxon>Sordariomycetes</taxon>
        <taxon>Hypocreomycetidae</taxon>
        <taxon>Hypocreales</taxon>
        <taxon>Nectriaceae</taxon>
        <taxon>Fusarium</taxon>
        <taxon>Fusarium staphyleae species complex</taxon>
    </lineage>
</organism>
<dbReference type="PROSITE" id="PS00497">
    <property type="entry name" value="TYROSINASE_1"/>
    <property type="match status" value="1"/>
</dbReference>